<name>A0AAE2ZKA7_9HYPH</name>
<proteinExistence type="predicted"/>
<feature type="compositionally biased region" description="Polar residues" evidence="4">
    <location>
        <begin position="1"/>
        <end position="20"/>
    </location>
</feature>
<keyword evidence="7" id="KW-1185">Reference proteome</keyword>
<dbReference type="Pfam" id="PF07702">
    <property type="entry name" value="UTRA"/>
    <property type="match status" value="1"/>
</dbReference>
<dbReference type="InterPro" id="IPR036388">
    <property type="entry name" value="WH-like_DNA-bd_sf"/>
</dbReference>
<dbReference type="SUPFAM" id="SSF64288">
    <property type="entry name" value="Chorismate lyase-like"/>
    <property type="match status" value="1"/>
</dbReference>
<dbReference type="SMART" id="SM00866">
    <property type="entry name" value="UTRA"/>
    <property type="match status" value="1"/>
</dbReference>
<dbReference type="AlphaFoldDB" id="A0AAE2ZKA7"/>
<dbReference type="Gene3D" id="1.10.10.10">
    <property type="entry name" value="Winged helix-like DNA-binding domain superfamily/Winged helix DNA-binding domain"/>
    <property type="match status" value="1"/>
</dbReference>
<dbReference type="GO" id="GO:0003700">
    <property type="term" value="F:DNA-binding transcription factor activity"/>
    <property type="evidence" value="ECO:0007669"/>
    <property type="project" value="InterPro"/>
</dbReference>
<dbReference type="Proteomes" id="UP001196509">
    <property type="component" value="Unassembled WGS sequence"/>
</dbReference>
<dbReference type="GO" id="GO:0045892">
    <property type="term" value="P:negative regulation of DNA-templated transcription"/>
    <property type="evidence" value="ECO:0007669"/>
    <property type="project" value="TreeGrafter"/>
</dbReference>
<evidence type="ECO:0000256" key="4">
    <source>
        <dbReference type="SAM" id="MobiDB-lite"/>
    </source>
</evidence>
<protein>
    <submittedName>
        <fullName evidence="6">GntR family transcriptional regulator</fullName>
    </submittedName>
</protein>
<feature type="region of interest" description="Disordered" evidence="4">
    <location>
        <begin position="1"/>
        <end position="25"/>
    </location>
</feature>
<dbReference type="PRINTS" id="PR00035">
    <property type="entry name" value="HTHGNTR"/>
</dbReference>
<gene>
    <name evidence="6" type="ORF">K1W69_01755</name>
</gene>
<keyword evidence="2" id="KW-0238">DNA-binding</keyword>
<dbReference type="Pfam" id="PF00392">
    <property type="entry name" value="GntR"/>
    <property type="match status" value="1"/>
</dbReference>
<dbReference type="InterPro" id="IPR028978">
    <property type="entry name" value="Chorismate_lyase_/UTRA_dom_sf"/>
</dbReference>
<feature type="domain" description="HTH gntR-type" evidence="5">
    <location>
        <begin position="22"/>
        <end position="90"/>
    </location>
</feature>
<evidence type="ECO:0000259" key="5">
    <source>
        <dbReference type="PROSITE" id="PS50949"/>
    </source>
</evidence>
<dbReference type="PANTHER" id="PTHR44846:SF17">
    <property type="entry name" value="GNTR-FAMILY TRANSCRIPTIONAL REGULATOR"/>
    <property type="match status" value="1"/>
</dbReference>
<evidence type="ECO:0000256" key="1">
    <source>
        <dbReference type="ARBA" id="ARBA00023015"/>
    </source>
</evidence>
<dbReference type="GO" id="GO:0003677">
    <property type="term" value="F:DNA binding"/>
    <property type="evidence" value="ECO:0007669"/>
    <property type="project" value="UniProtKB-KW"/>
</dbReference>
<dbReference type="InterPro" id="IPR050679">
    <property type="entry name" value="Bact_HTH_transcr_reg"/>
</dbReference>
<evidence type="ECO:0000313" key="7">
    <source>
        <dbReference type="Proteomes" id="UP001196509"/>
    </source>
</evidence>
<dbReference type="InterPro" id="IPR011663">
    <property type="entry name" value="UTRA"/>
</dbReference>
<accession>A0AAE2ZKA7</accession>
<evidence type="ECO:0000313" key="6">
    <source>
        <dbReference type="EMBL" id="MBW8635893.1"/>
    </source>
</evidence>
<sequence length="261" mass="29642">MEQSLKKNSPSEDSQMSDESSGPRYSRIQKELVGRIANGVYPVGRLIPTEAELAQEFDTSRFTIREALRCMTEDGYVERRQGMGTRVISAKPLSGYYQSFESLQELFQIALDTYLVVLGNKTVTLDAKLAERVGGQEGEQWIRVDGIRWTEPGGRPICYIQSFIPERFEAVIPELATYQGPFFNILEGYSRETIKETQQEIRAEAMPPEIAASLGLPAESRSLQILRRYITDSGVLIASFNWHPADQMTYRMRIRRGRQSA</sequence>
<dbReference type="InterPro" id="IPR036390">
    <property type="entry name" value="WH_DNA-bd_sf"/>
</dbReference>
<dbReference type="SUPFAM" id="SSF46785">
    <property type="entry name" value="Winged helix' DNA-binding domain"/>
    <property type="match status" value="1"/>
</dbReference>
<dbReference type="Gene3D" id="3.40.1410.10">
    <property type="entry name" value="Chorismate lyase-like"/>
    <property type="match status" value="1"/>
</dbReference>
<dbReference type="InterPro" id="IPR000524">
    <property type="entry name" value="Tscrpt_reg_HTH_GntR"/>
</dbReference>
<keyword evidence="3" id="KW-0804">Transcription</keyword>
<dbReference type="EMBL" id="JAICBX010000001">
    <property type="protein sequence ID" value="MBW8635893.1"/>
    <property type="molecule type" value="Genomic_DNA"/>
</dbReference>
<reference evidence="6" key="1">
    <citation type="submission" date="2021-08" db="EMBL/GenBank/DDBJ databases">
        <title>Hoeflea bacterium WL0058 sp. nov., isolated from the sediment.</title>
        <authorList>
            <person name="Wang L."/>
            <person name="Zhang D."/>
        </authorList>
    </citation>
    <scope>NUCLEOTIDE SEQUENCE</scope>
    <source>
        <strain evidence="6">WL0058</strain>
    </source>
</reference>
<evidence type="ECO:0000256" key="3">
    <source>
        <dbReference type="ARBA" id="ARBA00023163"/>
    </source>
</evidence>
<evidence type="ECO:0000256" key="2">
    <source>
        <dbReference type="ARBA" id="ARBA00023125"/>
    </source>
</evidence>
<dbReference type="CDD" id="cd07377">
    <property type="entry name" value="WHTH_GntR"/>
    <property type="match status" value="1"/>
</dbReference>
<keyword evidence="1" id="KW-0805">Transcription regulation</keyword>
<dbReference type="SMART" id="SM00345">
    <property type="entry name" value="HTH_GNTR"/>
    <property type="match status" value="1"/>
</dbReference>
<dbReference type="PROSITE" id="PS50949">
    <property type="entry name" value="HTH_GNTR"/>
    <property type="match status" value="1"/>
</dbReference>
<organism evidence="6 7">
    <name type="scientific">Flavimaribacter sediminis</name>
    <dbReference type="NCBI Taxonomy" id="2865987"/>
    <lineage>
        <taxon>Bacteria</taxon>
        <taxon>Pseudomonadati</taxon>
        <taxon>Pseudomonadota</taxon>
        <taxon>Alphaproteobacteria</taxon>
        <taxon>Hyphomicrobiales</taxon>
        <taxon>Rhizobiaceae</taxon>
        <taxon>Flavimaribacter</taxon>
    </lineage>
</organism>
<comment type="caution">
    <text evidence="6">The sequence shown here is derived from an EMBL/GenBank/DDBJ whole genome shotgun (WGS) entry which is preliminary data.</text>
</comment>
<dbReference type="PANTHER" id="PTHR44846">
    <property type="entry name" value="MANNOSYL-D-GLYCERATE TRANSPORT/METABOLISM SYSTEM REPRESSOR MNGR-RELATED"/>
    <property type="match status" value="1"/>
</dbReference>